<dbReference type="GO" id="GO:0004672">
    <property type="term" value="F:protein kinase activity"/>
    <property type="evidence" value="ECO:0007669"/>
    <property type="project" value="InterPro"/>
</dbReference>
<keyword evidence="3 6" id="KW-0067">ATP-binding</keyword>
<comment type="similarity">
    <text evidence="1 7">Belongs to the eukaryotic ribosomal protein eL15 family.</text>
</comment>
<dbReference type="InterPro" id="IPR000719">
    <property type="entry name" value="Prot_kinase_dom"/>
</dbReference>
<feature type="compositionally biased region" description="Low complexity" evidence="8">
    <location>
        <begin position="90"/>
        <end position="105"/>
    </location>
</feature>
<dbReference type="InterPro" id="IPR024794">
    <property type="entry name" value="Rbsml_eL15_core_dom_sf"/>
</dbReference>
<dbReference type="Pfam" id="PF00827">
    <property type="entry name" value="Ribosomal_L15e"/>
    <property type="match status" value="1"/>
</dbReference>
<feature type="compositionally biased region" description="Low complexity" evidence="8">
    <location>
        <begin position="485"/>
        <end position="499"/>
    </location>
</feature>
<evidence type="ECO:0000313" key="11">
    <source>
        <dbReference type="Proteomes" id="UP000654075"/>
    </source>
</evidence>
<comment type="caution">
    <text evidence="10">The sequence shown here is derived from an EMBL/GenBank/DDBJ whole genome shotgun (WGS) entry which is preliminary data.</text>
</comment>
<feature type="non-terminal residue" evidence="10">
    <location>
        <position position="823"/>
    </location>
</feature>
<dbReference type="PANTHER" id="PTHR11847">
    <property type="entry name" value="RIBOSOMAL PROTEIN L15"/>
    <property type="match status" value="1"/>
</dbReference>
<evidence type="ECO:0000256" key="4">
    <source>
        <dbReference type="ARBA" id="ARBA00022980"/>
    </source>
</evidence>
<evidence type="ECO:0000256" key="6">
    <source>
        <dbReference type="PROSITE-ProRule" id="PRU10141"/>
    </source>
</evidence>
<evidence type="ECO:0000313" key="10">
    <source>
        <dbReference type="EMBL" id="CAE8609488.1"/>
    </source>
</evidence>
<dbReference type="PROSITE" id="PS00107">
    <property type="entry name" value="PROTEIN_KINASE_ATP"/>
    <property type="match status" value="1"/>
</dbReference>
<dbReference type="SUPFAM" id="SSF54189">
    <property type="entry name" value="Ribosomal proteins S24e, L23 and L15e"/>
    <property type="match status" value="1"/>
</dbReference>
<dbReference type="SMART" id="SM01384">
    <property type="entry name" value="Ribosomal_L15e"/>
    <property type="match status" value="1"/>
</dbReference>
<dbReference type="PROSITE" id="PS50011">
    <property type="entry name" value="PROTEIN_KINASE_DOM"/>
    <property type="match status" value="2"/>
</dbReference>
<feature type="domain" description="Protein kinase" evidence="9">
    <location>
        <begin position="542"/>
        <end position="823"/>
    </location>
</feature>
<gene>
    <name evidence="10" type="ORF">PGLA1383_LOCUS27315</name>
</gene>
<evidence type="ECO:0000256" key="8">
    <source>
        <dbReference type="SAM" id="MobiDB-lite"/>
    </source>
</evidence>
<dbReference type="AlphaFoldDB" id="A0A813FGE2"/>
<dbReference type="GO" id="GO:0005524">
    <property type="term" value="F:ATP binding"/>
    <property type="evidence" value="ECO:0007669"/>
    <property type="project" value="UniProtKB-UniRule"/>
</dbReference>
<feature type="region of interest" description="Disordered" evidence="8">
    <location>
        <begin position="89"/>
        <end position="127"/>
    </location>
</feature>
<dbReference type="Proteomes" id="UP000654075">
    <property type="component" value="Unassembled WGS sequence"/>
</dbReference>
<dbReference type="GO" id="GO:0003723">
    <property type="term" value="F:RNA binding"/>
    <property type="evidence" value="ECO:0007669"/>
    <property type="project" value="TreeGrafter"/>
</dbReference>
<feature type="compositionally biased region" description="Basic and acidic residues" evidence="8">
    <location>
        <begin position="408"/>
        <end position="433"/>
    </location>
</feature>
<dbReference type="SMART" id="SM00220">
    <property type="entry name" value="S_TKc"/>
    <property type="match status" value="1"/>
</dbReference>
<dbReference type="Gene3D" id="1.10.510.10">
    <property type="entry name" value="Transferase(Phosphotransferase) domain 1"/>
    <property type="match status" value="1"/>
</dbReference>
<organism evidence="10 11">
    <name type="scientific">Polarella glacialis</name>
    <name type="common">Dinoflagellate</name>
    <dbReference type="NCBI Taxonomy" id="89957"/>
    <lineage>
        <taxon>Eukaryota</taxon>
        <taxon>Sar</taxon>
        <taxon>Alveolata</taxon>
        <taxon>Dinophyceae</taxon>
        <taxon>Suessiales</taxon>
        <taxon>Suessiaceae</taxon>
        <taxon>Polarella</taxon>
    </lineage>
</organism>
<dbReference type="OrthoDB" id="63989at2759"/>
<dbReference type="FunFam" id="3.40.1120.10:FF:000001">
    <property type="entry name" value="Ribosomal protein L15"/>
    <property type="match status" value="1"/>
</dbReference>
<proteinExistence type="inferred from homology"/>
<feature type="domain" description="Protein kinase" evidence="9">
    <location>
        <begin position="37"/>
        <end position="352"/>
    </location>
</feature>
<dbReference type="InterPro" id="IPR000439">
    <property type="entry name" value="Ribosomal_eL15"/>
</dbReference>
<evidence type="ECO:0000256" key="1">
    <source>
        <dbReference type="ARBA" id="ARBA00006857"/>
    </source>
</evidence>
<sequence length="823" mass="91350">MPRLEHGTVLCITTHPLATATAAWLEQVDKSGEVYTLSILELLGEGAFSQVYRLGQTSLALLENGEYAVKVIQKTTTSQLGATPPTTILQQQQEQQEQQEQQTQHNNRRETTTTTTTTTRQLQQQEQQQQEATSAAVREAEIIRLVSGCKNVMAIYGLFLASDAELLVMELCECSLSDQLTLTGPFNELEAASLMTAVFAALAYIHERGVVHRDVKASNILISAQDGRALLSDFGLAVQLEQTHIHWRCGTPGWIAPEIIKNNKSKRNNNVIGSSKVDVFAAGVLLYFMLTASMLFKGKSWMQQTLDFQPDFGEEGELAGKSRECVNLIRQLIEKDPDRRPPAEEAARHVWIKIASLGADIVRKVSSCQKVCFTASGEKEGSGPALGQQPGGTAKVKVFLNSGLDFQSDQRRPPEVAFEEEKGESRQQHRIYDLGHVGSSESLRGTSESALGQRFRSPPESRPEASLFSDDGARGTDDDDGGARGSSSSGNATGSANDADCGGDGGGGGSSSSSSSIPAGREKRAQPADPRVTNLHHFHSYVAFEEFVAAGEFTKAKRWKKNCLFGKVERHRWQRAGQEEELAVVKIMDSKAVDKCSETEPNDRRAFCGGMGADEDALNEIGVYIYLRQQADSCQYLLKMLGVFRDETRTWLVLENCDGGDLLDCVERRRDECGGTLGEALLKSYVRGIMGAYKYLEEMWRKKQSDVMRFLARLRTWEYRQLPAVHRCSRPTRPDKARKVGYKAKQGYLVYRVRVKRGDRKKRVAKGIVYGKPCGQGINKWKAVRNLRNIAEERVGRKCGGLRVLNSYWVAQDAVHKWFEVVM</sequence>
<dbReference type="PANTHER" id="PTHR11847:SF4">
    <property type="entry name" value="LARGE RIBOSOMAL SUBUNIT PROTEIN EL15"/>
    <property type="match status" value="1"/>
</dbReference>
<dbReference type="InterPro" id="IPR017441">
    <property type="entry name" value="Protein_kinase_ATP_BS"/>
</dbReference>
<dbReference type="GO" id="GO:0003735">
    <property type="term" value="F:structural constituent of ribosome"/>
    <property type="evidence" value="ECO:0007669"/>
    <property type="project" value="InterPro"/>
</dbReference>
<feature type="compositionally biased region" description="Low complexity" evidence="8">
    <location>
        <begin position="112"/>
        <end position="127"/>
    </location>
</feature>
<dbReference type="InterPro" id="IPR008271">
    <property type="entry name" value="Ser/Thr_kinase_AS"/>
</dbReference>
<dbReference type="InterPro" id="IPR012678">
    <property type="entry name" value="Ribosomal_uL23/eL15/eS24_sf"/>
</dbReference>
<feature type="compositionally biased region" description="Polar residues" evidence="8">
    <location>
        <begin position="439"/>
        <end position="450"/>
    </location>
</feature>
<evidence type="ECO:0000259" key="9">
    <source>
        <dbReference type="PROSITE" id="PS50011"/>
    </source>
</evidence>
<evidence type="ECO:0000256" key="5">
    <source>
        <dbReference type="ARBA" id="ARBA00023274"/>
    </source>
</evidence>
<dbReference type="Pfam" id="PF00069">
    <property type="entry name" value="Pkinase"/>
    <property type="match status" value="1"/>
</dbReference>
<dbReference type="GO" id="GO:0022625">
    <property type="term" value="C:cytosolic large ribosomal subunit"/>
    <property type="evidence" value="ECO:0007669"/>
    <property type="project" value="TreeGrafter"/>
</dbReference>
<evidence type="ECO:0000256" key="7">
    <source>
        <dbReference type="RuleBase" id="RU000663"/>
    </source>
</evidence>
<accession>A0A813FGE2</accession>
<evidence type="ECO:0000256" key="3">
    <source>
        <dbReference type="ARBA" id="ARBA00022840"/>
    </source>
</evidence>
<keyword evidence="5 7" id="KW-0687">Ribonucleoprotein</keyword>
<name>A0A813FGE2_POLGL</name>
<evidence type="ECO:0000256" key="2">
    <source>
        <dbReference type="ARBA" id="ARBA00022741"/>
    </source>
</evidence>
<dbReference type="SUPFAM" id="SSF56112">
    <property type="entry name" value="Protein kinase-like (PK-like)"/>
    <property type="match status" value="2"/>
</dbReference>
<keyword evidence="4 7" id="KW-0689">Ribosomal protein</keyword>
<keyword evidence="2 6" id="KW-0547">Nucleotide-binding</keyword>
<feature type="binding site" evidence="6">
    <location>
        <position position="70"/>
    </location>
    <ligand>
        <name>ATP</name>
        <dbReference type="ChEBI" id="CHEBI:30616"/>
    </ligand>
</feature>
<dbReference type="EMBL" id="CAJNNV010024330">
    <property type="protein sequence ID" value="CAE8609488.1"/>
    <property type="molecule type" value="Genomic_DNA"/>
</dbReference>
<reference evidence="10" key="1">
    <citation type="submission" date="2021-02" db="EMBL/GenBank/DDBJ databases">
        <authorList>
            <person name="Dougan E. K."/>
            <person name="Rhodes N."/>
            <person name="Thang M."/>
            <person name="Chan C."/>
        </authorList>
    </citation>
    <scope>NUCLEOTIDE SEQUENCE</scope>
</reference>
<keyword evidence="11" id="KW-1185">Reference proteome</keyword>
<dbReference type="InterPro" id="IPR011009">
    <property type="entry name" value="Kinase-like_dom_sf"/>
</dbReference>
<feature type="region of interest" description="Disordered" evidence="8">
    <location>
        <begin position="404"/>
        <end position="531"/>
    </location>
</feature>
<protein>
    <recommendedName>
        <fullName evidence="7">Ribosomal protein L15</fullName>
    </recommendedName>
</protein>
<dbReference type="GO" id="GO:0002181">
    <property type="term" value="P:cytoplasmic translation"/>
    <property type="evidence" value="ECO:0007669"/>
    <property type="project" value="TreeGrafter"/>
</dbReference>
<dbReference type="Gene3D" id="3.40.1120.10">
    <property type="entry name" value="Ribosomal protein l15e"/>
    <property type="match status" value="1"/>
</dbReference>
<dbReference type="PROSITE" id="PS00108">
    <property type="entry name" value="PROTEIN_KINASE_ST"/>
    <property type="match status" value="1"/>
</dbReference>